<evidence type="ECO:0000256" key="1">
    <source>
        <dbReference type="ARBA" id="ARBA00004496"/>
    </source>
</evidence>
<comment type="similarity">
    <text evidence="2 7">Belongs to the ArgR family.</text>
</comment>
<dbReference type="InterPro" id="IPR036390">
    <property type="entry name" value="WH_DNA-bd_sf"/>
</dbReference>
<keyword evidence="11" id="KW-1185">Reference proteome</keyword>
<name>A0ABW4E6I4_9LACO</name>
<dbReference type="InterPro" id="IPR036388">
    <property type="entry name" value="WH-like_DNA-bd_sf"/>
</dbReference>
<dbReference type="Proteomes" id="UP001597252">
    <property type="component" value="Unassembled WGS sequence"/>
</dbReference>
<dbReference type="PANTHER" id="PTHR34471:SF1">
    <property type="entry name" value="ARGININE REPRESSOR"/>
    <property type="match status" value="1"/>
</dbReference>
<proteinExistence type="inferred from homology"/>
<dbReference type="Pfam" id="PF02863">
    <property type="entry name" value="Arg_repressor_C"/>
    <property type="match status" value="1"/>
</dbReference>
<gene>
    <name evidence="7" type="primary">argR</name>
    <name evidence="10" type="ORF">ACFQ5J_03755</name>
</gene>
<dbReference type="Gene3D" id="3.30.1360.40">
    <property type="match status" value="1"/>
</dbReference>
<evidence type="ECO:0000256" key="4">
    <source>
        <dbReference type="ARBA" id="ARBA00023015"/>
    </source>
</evidence>
<feature type="domain" description="Arginine repressor DNA-binding" evidence="8">
    <location>
        <begin position="1"/>
        <end position="69"/>
    </location>
</feature>
<comment type="pathway">
    <text evidence="7">Amino-acid biosynthesis; L-arginine biosynthesis [regulation].</text>
</comment>
<evidence type="ECO:0000256" key="3">
    <source>
        <dbReference type="ARBA" id="ARBA00022490"/>
    </source>
</evidence>
<keyword evidence="7" id="KW-0678">Repressor</keyword>
<dbReference type="InterPro" id="IPR020899">
    <property type="entry name" value="Arg_repress_C"/>
</dbReference>
<evidence type="ECO:0000259" key="9">
    <source>
        <dbReference type="Pfam" id="PF02863"/>
    </source>
</evidence>
<keyword evidence="5 7" id="KW-0238">DNA-binding</keyword>
<evidence type="ECO:0000256" key="7">
    <source>
        <dbReference type="HAMAP-Rule" id="MF_00173"/>
    </source>
</evidence>
<feature type="domain" description="Arginine repressor C-terminal" evidence="9">
    <location>
        <begin position="87"/>
        <end position="146"/>
    </location>
</feature>
<evidence type="ECO:0000313" key="11">
    <source>
        <dbReference type="Proteomes" id="UP001597252"/>
    </source>
</evidence>
<reference evidence="11" key="1">
    <citation type="journal article" date="2019" name="Int. J. Syst. Evol. Microbiol.">
        <title>The Global Catalogue of Microorganisms (GCM) 10K type strain sequencing project: providing services to taxonomists for standard genome sequencing and annotation.</title>
        <authorList>
            <consortium name="The Broad Institute Genomics Platform"/>
            <consortium name="The Broad Institute Genome Sequencing Center for Infectious Disease"/>
            <person name="Wu L."/>
            <person name="Ma J."/>
        </authorList>
    </citation>
    <scope>NUCLEOTIDE SEQUENCE [LARGE SCALE GENOMIC DNA]</scope>
    <source>
        <strain evidence="11">CCM 8903</strain>
    </source>
</reference>
<dbReference type="InterPro" id="IPR001669">
    <property type="entry name" value="Arg_repress"/>
</dbReference>
<dbReference type="SUPFAM" id="SSF46785">
    <property type="entry name" value="Winged helix' DNA-binding domain"/>
    <property type="match status" value="1"/>
</dbReference>
<evidence type="ECO:0000256" key="2">
    <source>
        <dbReference type="ARBA" id="ARBA00008316"/>
    </source>
</evidence>
<dbReference type="SUPFAM" id="SSF55252">
    <property type="entry name" value="C-terminal domain of arginine repressor"/>
    <property type="match status" value="1"/>
</dbReference>
<accession>A0ABW4E6I4</accession>
<evidence type="ECO:0000256" key="5">
    <source>
        <dbReference type="ARBA" id="ARBA00023125"/>
    </source>
</evidence>
<sequence>MQKSERQAYIRQLIQDEVIERQSDFVTALEALDVPVTQATISRDIKDMQLVKVPMPNGHYRYSMPPEKQLAPLDKLRRTIAASFRHGDKMDQFVHLVMNPGTAPAVGNLIDQLEDQRIFATIAGDAAILIVCRSAEAAASVLDMFNAMVG</sequence>
<keyword evidence="3 7" id="KW-0963">Cytoplasm</keyword>
<dbReference type="PRINTS" id="PR01467">
    <property type="entry name" value="ARGREPRESSOR"/>
</dbReference>
<dbReference type="EMBL" id="JBHTON010000007">
    <property type="protein sequence ID" value="MFD1484346.1"/>
    <property type="molecule type" value="Genomic_DNA"/>
</dbReference>
<evidence type="ECO:0000259" key="8">
    <source>
        <dbReference type="Pfam" id="PF01316"/>
    </source>
</evidence>
<dbReference type="InterPro" id="IPR036251">
    <property type="entry name" value="Arg_repress_C_sf"/>
</dbReference>
<protein>
    <recommendedName>
        <fullName evidence="7">Arginine repressor</fullName>
    </recommendedName>
</protein>
<keyword evidence="6 7" id="KW-0804">Transcription</keyword>
<comment type="caution">
    <text evidence="10">The sequence shown here is derived from an EMBL/GenBank/DDBJ whole genome shotgun (WGS) entry which is preliminary data.</text>
</comment>
<dbReference type="Gene3D" id="1.10.10.10">
    <property type="entry name" value="Winged helix-like DNA-binding domain superfamily/Winged helix DNA-binding domain"/>
    <property type="match status" value="1"/>
</dbReference>
<comment type="function">
    <text evidence="7">Regulates arginine biosynthesis genes.</text>
</comment>
<keyword evidence="7" id="KW-0028">Amino-acid biosynthesis</keyword>
<keyword evidence="4 7" id="KW-0805">Transcription regulation</keyword>
<evidence type="ECO:0000256" key="6">
    <source>
        <dbReference type="ARBA" id="ARBA00023163"/>
    </source>
</evidence>
<keyword evidence="7" id="KW-0055">Arginine biosynthesis</keyword>
<dbReference type="HAMAP" id="MF_00173">
    <property type="entry name" value="Arg_repressor"/>
    <property type="match status" value="1"/>
</dbReference>
<dbReference type="Pfam" id="PF01316">
    <property type="entry name" value="Arg_repressor"/>
    <property type="match status" value="1"/>
</dbReference>
<dbReference type="InterPro" id="IPR020900">
    <property type="entry name" value="Arg_repress_DNA-bd"/>
</dbReference>
<evidence type="ECO:0000313" key="10">
    <source>
        <dbReference type="EMBL" id="MFD1484346.1"/>
    </source>
</evidence>
<organism evidence="10 11">
    <name type="scientific">Lacticaseibacillus baoqingensis</name>
    <dbReference type="NCBI Taxonomy" id="2486013"/>
    <lineage>
        <taxon>Bacteria</taxon>
        <taxon>Bacillati</taxon>
        <taxon>Bacillota</taxon>
        <taxon>Bacilli</taxon>
        <taxon>Lactobacillales</taxon>
        <taxon>Lactobacillaceae</taxon>
        <taxon>Lacticaseibacillus</taxon>
    </lineage>
</organism>
<dbReference type="PANTHER" id="PTHR34471">
    <property type="entry name" value="ARGININE REPRESSOR"/>
    <property type="match status" value="1"/>
</dbReference>
<comment type="subcellular location">
    <subcellularLocation>
        <location evidence="1 7">Cytoplasm</location>
    </subcellularLocation>
</comment>
<dbReference type="RefSeq" id="WP_125750791.1">
    <property type="nucleotide sequence ID" value="NZ_JBHTON010000007.1"/>
</dbReference>